<keyword evidence="1" id="KW-0812">Transmembrane</keyword>
<dbReference type="EMBL" id="BKDJ01000007">
    <property type="protein sequence ID" value="GER23096.1"/>
    <property type="molecule type" value="Genomic_DNA"/>
</dbReference>
<dbReference type="RefSeq" id="WP_149956709.1">
    <property type="nucleotide sequence ID" value="NZ_BKDJ01000007.1"/>
</dbReference>
<feature type="transmembrane region" description="Helical" evidence="1">
    <location>
        <begin position="45"/>
        <end position="63"/>
    </location>
</feature>
<dbReference type="AlphaFoldDB" id="A0A5A7NRB6"/>
<keyword evidence="3" id="KW-1185">Reference proteome</keyword>
<comment type="caution">
    <text evidence="2">The sequence shown here is derived from an EMBL/GenBank/DDBJ whole genome shotgun (WGS) entry which is preliminary data.</text>
</comment>
<dbReference type="Proteomes" id="UP000325307">
    <property type="component" value="Unassembled WGS sequence"/>
</dbReference>
<evidence type="ECO:0000313" key="3">
    <source>
        <dbReference type="Proteomes" id="UP000325307"/>
    </source>
</evidence>
<dbReference type="OrthoDB" id="3627672at2"/>
<reference evidence="2 3" key="1">
    <citation type="submission" date="2019-09" db="EMBL/GenBank/DDBJ databases">
        <title>Arthrobacter zafarii sp. nov., a moderately thermotolerant and halotolerant actinobacterium isolated from Cholistan desert soil of Pakistan.</title>
        <authorList>
            <person name="Amin A."/>
            <person name="Ahmed I."/>
            <person name="Khalid N."/>
            <person name="Schumann P."/>
            <person name="Busse H.J."/>
            <person name="Khan I.U."/>
            <person name="Li S."/>
            <person name="Li W.J."/>
        </authorList>
    </citation>
    <scope>NUCLEOTIDE SEQUENCE [LARGE SCALE GENOMIC DNA]</scope>
    <source>
        <strain evidence="2 3">NCCP-1664</strain>
    </source>
</reference>
<evidence type="ECO:0000313" key="2">
    <source>
        <dbReference type="EMBL" id="GER23096.1"/>
    </source>
</evidence>
<feature type="transmembrane region" description="Helical" evidence="1">
    <location>
        <begin position="21"/>
        <end position="39"/>
    </location>
</feature>
<feature type="transmembrane region" description="Helical" evidence="1">
    <location>
        <begin position="92"/>
        <end position="119"/>
    </location>
</feature>
<keyword evidence="1" id="KW-0472">Membrane</keyword>
<evidence type="ECO:0000256" key="1">
    <source>
        <dbReference type="SAM" id="Phobius"/>
    </source>
</evidence>
<proteinExistence type="predicted"/>
<keyword evidence="1" id="KW-1133">Transmembrane helix</keyword>
<accession>A0A5A7NRB6</accession>
<sequence>MADPRPALWLPRHRGRKLAHHLVPAFVVAAFLLALAVAAFLLDHLLIAVSMLALAAAATVSILREFRRHGSVPAPESASVVTSSGRRAATRFAMAGATAAGSAVTVGLGVVTMVAALALEARYLLLHGDQPRLLQLLGSAVLLVVGFGILREGLRLARVAATDHPPGVYLTRSRIVVSGPDGMNEVYWKDVESVAAENPRGRVPLGDRGPAYITVRRRSEGDGLDSRRAARRDFLRERRHKRVVVPVQYLTADPNLLLNAVEHYLTHPEDRPELGTPEALRRLAGHD</sequence>
<protein>
    <submittedName>
        <fullName evidence="2">Uncharacterized protein</fullName>
    </submittedName>
</protein>
<name>A0A5A7NRB6_9MICC</name>
<organism evidence="2 3">
    <name type="scientific">Zafaria cholistanensis</name>
    <dbReference type="NCBI Taxonomy" id="1682741"/>
    <lineage>
        <taxon>Bacteria</taxon>
        <taxon>Bacillati</taxon>
        <taxon>Actinomycetota</taxon>
        <taxon>Actinomycetes</taxon>
        <taxon>Micrococcales</taxon>
        <taxon>Micrococcaceae</taxon>
        <taxon>Zafaria</taxon>
    </lineage>
</organism>
<gene>
    <name evidence="2" type="ORF">NCCP1664_15920</name>
</gene>
<feature type="transmembrane region" description="Helical" evidence="1">
    <location>
        <begin position="131"/>
        <end position="150"/>
    </location>
</feature>